<dbReference type="EMBL" id="KI669463">
    <property type="protein sequence ID" value="OCF57240.1"/>
    <property type="molecule type" value="Genomic_DNA"/>
</dbReference>
<reference evidence="2" key="2">
    <citation type="submission" date="2013-12" db="EMBL/GenBank/DDBJ databases">
        <title>Evolution of pathogenesis and genome organization in the Tremellales.</title>
        <authorList>
            <person name="Cuomo C."/>
            <person name="Litvintseva A."/>
            <person name="Heitman J."/>
            <person name="Chen Y."/>
            <person name="Sun S."/>
            <person name="Springer D."/>
            <person name="Dromer F."/>
            <person name="Young S."/>
            <person name="Zeng Q."/>
            <person name="Chapman S."/>
            <person name="Gujja S."/>
            <person name="Saif S."/>
            <person name="Birren B."/>
        </authorList>
    </citation>
    <scope>NUCLEOTIDE SEQUENCE [LARGE SCALE GENOMIC DNA]</scope>
    <source>
        <strain evidence="2">CBS 10435</strain>
    </source>
</reference>
<protein>
    <submittedName>
        <fullName evidence="1">Uncharacterized protein</fullName>
    </submittedName>
</protein>
<gene>
    <name evidence="1" type="ORF">L486_04696</name>
</gene>
<evidence type="ECO:0000313" key="1">
    <source>
        <dbReference type="EMBL" id="OCF57240.1"/>
    </source>
</evidence>
<keyword evidence="2" id="KW-1185">Reference proteome</keyword>
<reference evidence="1 2" key="1">
    <citation type="submission" date="2013-07" db="EMBL/GenBank/DDBJ databases">
        <title>The Genome Sequence of Kwoniella mangroviensis CBS10435.</title>
        <authorList>
            <consortium name="The Broad Institute Genome Sequencing Platform"/>
            <person name="Cuomo C."/>
            <person name="Litvintseva A."/>
            <person name="Chen Y."/>
            <person name="Heitman J."/>
            <person name="Sun S."/>
            <person name="Springer D."/>
            <person name="Dromer F."/>
            <person name="Young S.K."/>
            <person name="Zeng Q."/>
            <person name="Gargeya S."/>
            <person name="Fitzgerald M."/>
            <person name="Abouelleil A."/>
            <person name="Alvarado L."/>
            <person name="Berlin A.M."/>
            <person name="Chapman S.B."/>
            <person name="Dewar J."/>
            <person name="Goldberg J."/>
            <person name="Griggs A."/>
            <person name="Gujja S."/>
            <person name="Hansen M."/>
            <person name="Howarth C."/>
            <person name="Imamovic A."/>
            <person name="Larimer J."/>
            <person name="McCowan C."/>
            <person name="Murphy C."/>
            <person name="Pearson M."/>
            <person name="Priest M."/>
            <person name="Roberts A."/>
            <person name="Saif S."/>
            <person name="Shea T."/>
            <person name="Sykes S."/>
            <person name="Wortman J."/>
            <person name="Nusbaum C."/>
            <person name="Birren B."/>
        </authorList>
    </citation>
    <scope>NUCLEOTIDE SEQUENCE [LARGE SCALE GENOMIC DNA]</scope>
    <source>
        <strain evidence="1 2">CBS 10435</strain>
    </source>
</reference>
<name>A0A1B9IPC3_9TREE</name>
<organism evidence="1 2">
    <name type="scientific">Kwoniella mangroviensis CBS 10435</name>
    <dbReference type="NCBI Taxonomy" id="1331196"/>
    <lineage>
        <taxon>Eukaryota</taxon>
        <taxon>Fungi</taxon>
        <taxon>Dikarya</taxon>
        <taxon>Basidiomycota</taxon>
        <taxon>Agaricomycotina</taxon>
        <taxon>Tremellomycetes</taxon>
        <taxon>Tremellales</taxon>
        <taxon>Cryptococcaceae</taxon>
        <taxon>Kwoniella</taxon>
    </lineage>
</organism>
<proteinExistence type="predicted"/>
<sequence>MPQRANNHPSLQRTYQEDMRALAGLVKEKVKFRPRKKGKRKKCQRGIRIANTRIVITLSYAATSQVYHDPLRIDEAQEQAAPFLRVLRFLIHEISETLGIIIIDKCLNTVPALS</sequence>
<accession>A0A1B9IPC3</accession>
<dbReference type="Proteomes" id="UP000092583">
    <property type="component" value="Unassembled WGS sequence"/>
</dbReference>
<evidence type="ECO:0000313" key="2">
    <source>
        <dbReference type="Proteomes" id="UP000092583"/>
    </source>
</evidence>
<dbReference type="AlphaFoldDB" id="A0A1B9IPC3"/>